<gene>
    <name evidence="12" type="ORF">EDS130_LOCUS40770</name>
</gene>
<organism evidence="12 13">
    <name type="scientific">Adineta ricciae</name>
    <name type="common">Rotifer</name>
    <dbReference type="NCBI Taxonomy" id="249248"/>
    <lineage>
        <taxon>Eukaryota</taxon>
        <taxon>Metazoa</taxon>
        <taxon>Spiralia</taxon>
        <taxon>Gnathifera</taxon>
        <taxon>Rotifera</taxon>
        <taxon>Eurotatoria</taxon>
        <taxon>Bdelloidea</taxon>
        <taxon>Adinetida</taxon>
        <taxon>Adinetidae</taxon>
        <taxon>Adineta</taxon>
    </lineage>
</organism>
<evidence type="ECO:0000256" key="6">
    <source>
        <dbReference type="ARBA" id="ARBA00023065"/>
    </source>
</evidence>
<feature type="transmembrane region" description="Helical" evidence="9">
    <location>
        <begin position="171"/>
        <end position="191"/>
    </location>
</feature>
<proteinExistence type="inferred from homology"/>
<dbReference type="PANTHER" id="PTHR43840:SF13">
    <property type="entry name" value="CATION EFFLUX PROTEIN CYTOPLASMIC DOMAIN-CONTAINING PROTEIN"/>
    <property type="match status" value="1"/>
</dbReference>
<keyword evidence="5 9" id="KW-1133">Transmembrane helix</keyword>
<comment type="subcellular location">
    <subcellularLocation>
        <location evidence="1">Endomembrane system</location>
        <topology evidence="1">Multi-pass membrane protein</topology>
    </subcellularLocation>
</comment>
<dbReference type="NCBIfam" id="TIGR01297">
    <property type="entry name" value="CDF"/>
    <property type="match status" value="1"/>
</dbReference>
<dbReference type="InterPro" id="IPR058533">
    <property type="entry name" value="Cation_efflux_TM"/>
</dbReference>
<feature type="compositionally biased region" description="Basic and acidic residues" evidence="8">
    <location>
        <begin position="101"/>
        <end position="111"/>
    </location>
</feature>
<dbReference type="OrthoDB" id="78296at2759"/>
<dbReference type="SUPFAM" id="SSF160240">
    <property type="entry name" value="Cation efflux protein cytoplasmic domain-like"/>
    <property type="match status" value="1"/>
</dbReference>
<evidence type="ECO:0000259" key="11">
    <source>
        <dbReference type="Pfam" id="PF16916"/>
    </source>
</evidence>
<evidence type="ECO:0000256" key="7">
    <source>
        <dbReference type="ARBA" id="ARBA00023136"/>
    </source>
</evidence>
<evidence type="ECO:0000256" key="2">
    <source>
        <dbReference type="ARBA" id="ARBA00008873"/>
    </source>
</evidence>
<dbReference type="Proteomes" id="UP000663852">
    <property type="component" value="Unassembled WGS sequence"/>
</dbReference>
<dbReference type="GO" id="GO:0008324">
    <property type="term" value="F:monoatomic cation transmembrane transporter activity"/>
    <property type="evidence" value="ECO:0007669"/>
    <property type="project" value="InterPro"/>
</dbReference>
<dbReference type="Pfam" id="PF16916">
    <property type="entry name" value="ZT_dimer"/>
    <property type="match status" value="1"/>
</dbReference>
<dbReference type="Gene3D" id="1.20.1510.10">
    <property type="entry name" value="Cation efflux protein transmembrane domain"/>
    <property type="match status" value="1"/>
</dbReference>
<evidence type="ECO:0000313" key="12">
    <source>
        <dbReference type="EMBL" id="CAF1470595.1"/>
    </source>
</evidence>
<evidence type="ECO:0000256" key="3">
    <source>
        <dbReference type="ARBA" id="ARBA00022448"/>
    </source>
</evidence>
<feature type="region of interest" description="Disordered" evidence="8">
    <location>
        <begin position="101"/>
        <end position="130"/>
    </location>
</feature>
<evidence type="ECO:0000256" key="4">
    <source>
        <dbReference type="ARBA" id="ARBA00022692"/>
    </source>
</evidence>
<comment type="similarity">
    <text evidence="2">Belongs to the cation diffusion facilitator (CDF) transporter (TC 2.A.4) family. SLC30A subfamily.</text>
</comment>
<comment type="caution">
    <text evidence="12">The sequence shown here is derived from an EMBL/GenBank/DDBJ whole genome shotgun (WGS) entry which is preliminary data.</text>
</comment>
<feature type="transmembrane region" description="Helical" evidence="9">
    <location>
        <begin position="147"/>
        <end position="165"/>
    </location>
</feature>
<protein>
    <recommendedName>
        <fullName evidence="14">Cation efflux protein cytoplasmic domain-containing protein</fullName>
    </recommendedName>
</protein>
<evidence type="ECO:0000256" key="9">
    <source>
        <dbReference type="SAM" id="Phobius"/>
    </source>
</evidence>
<dbReference type="InterPro" id="IPR050291">
    <property type="entry name" value="CDF_Transporter"/>
</dbReference>
<keyword evidence="6" id="KW-0406">Ion transport</keyword>
<feature type="transmembrane region" description="Helical" evidence="9">
    <location>
        <begin position="262"/>
        <end position="281"/>
    </location>
</feature>
<feature type="transmembrane region" description="Helical" evidence="9">
    <location>
        <begin position="212"/>
        <end position="231"/>
    </location>
</feature>
<feature type="compositionally biased region" description="Acidic residues" evidence="8">
    <location>
        <begin position="112"/>
        <end position="122"/>
    </location>
</feature>
<dbReference type="InterPro" id="IPR027470">
    <property type="entry name" value="Cation_efflux_CTD"/>
</dbReference>
<dbReference type="EMBL" id="CAJNOJ010000505">
    <property type="protein sequence ID" value="CAF1470595.1"/>
    <property type="molecule type" value="Genomic_DNA"/>
</dbReference>
<evidence type="ECO:0000313" key="13">
    <source>
        <dbReference type="Proteomes" id="UP000663852"/>
    </source>
</evidence>
<feature type="compositionally biased region" description="Basic and acidic residues" evidence="8">
    <location>
        <begin position="42"/>
        <end position="54"/>
    </location>
</feature>
<reference evidence="12" key="1">
    <citation type="submission" date="2021-02" db="EMBL/GenBank/DDBJ databases">
        <authorList>
            <person name="Nowell W R."/>
        </authorList>
    </citation>
    <scope>NUCLEOTIDE SEQUENCE</scope>
</reference>
<evidence type="ECO:0008006" key="14">
    <source>
        <dbReference type="Google" id="ProtNLM"/>
    </source>
</evidence>
<dbReference type="Gene3D" id="3.30.70.1350">
    <property type="entry name" value="Cation efflux protein, cytoplasmic domain"/>
    <property type="match status" value="1"/>
</dbReference>
<dbReference type="SUPFAM" id="SSF161111">
    <property type="entry name" value="Cation efflux protein transmembrane domain-like"/>
    <property type="match status" value="1"/>
</dbReference>
<dbReference type="Pfam" id="PF01545">
    <property type="entry name" value="Cation_efflux"/>
    <property type="match status" value="1"/>
</dbReference>
<feature type="domain" description="Cation efflux protein transmembrane" evidence="10">
    <location>
        <begin position="146"/>
        <end position="358"/>
    </location>
</feature>
<name>A0A815QZZ5_ADIRI</name>
<dbReference type="PANTHER" id="PTHR43840">
    <property type="entry name" value="MITOCHONDRIAL METAL TRANSPORTER 1-RELATED"/>
    <property type="match status" value="1"/>
</dbReference>
<evidence type="ECO:0000256" key="8">
    <source>
        <dbReference type="SAM" id="MobiDB-lite"/>
    </source>
</evidence>
<keyword evidence="3" id="KW-0813">Transport</keyword>
<accession>A0A815QZZ5</accession>
<dbReference type="InterPro" id="IPR036837">
    <property type="entry name" value="Cation_efflux_CTD_sf"/>
</dbReference>
<evidence type="ECO:0000256" key="5">
    <source>
        <dbReference type="ARBA" id="ARBA00022989"/>
    </source>
</evidence>
<sequence length="453" mass="51346">MESIMALEAQAGQTFPVMQINPESTETVVLLPRTNSTTLHRRSVERTEREKDAEQATPPAYSMEEITARRRGKRAEDQNLPKKVRSFYKKQDKLISTFERVHRLHSDKQSDNEDDEDEDEENGDKSDKKDKQDVIIRRKRISFYTKLSLLVNICLLAMKIAAAILSRSLSVISSVVDSGVDLTTSVILFWATHAMNRPDRVLYPIGRRRLEPISIVILSVIMSSASVMVISESLQTIAQDVDAFRGNSSETLKNLHELDMRTIPVTIMCTTIVSKLVLFILCSRESSVTLNALAQDHRNDVFSNVIALICGVAGSHARVLVGNWKQYFILADPIGAVVVSIYILVTWVRQASQQVKRLTGHTAKPEFLQQITWVAFHHSPQILKIDTVRAFHFGTNFLVEVDIVLPEDMSLRDAHDIGEALQKKIERIPEVERAFVHLDYEFSHKAHDEHKVV</sequence>
<dbReference type="FunFam" id="3.30.70.1350:FF:000001">
    <property type="entry name" value="Metal tolerance protein 11"/>
    <property type="match status" value="1"/>
</dbReference>
<feature type="transmembrane region" description="Helical" evidence="9">
    <location>
        <begin position="327"/>
        <end position="348"/>
    </location>
</feature>
<evidence type="ECO:0000259" key="10">
    <source>
        <dbReference type="Pfam" id="PF01545"/>
    </source>
</evidence>
<feature type="region of interest" description="Disordered" evidence="8">
    <location>
        <begin position="35"/>
        <end position="82"/>
    </location>
</feature>
<dbReference type="GO" id="GO:0016020">
    <property type="term" value="C:membrane"/>
    <property type="evidence" value="ECO:0007669"/>
    <property type="project" value="InterPro"/>
</dbReference>
<dbReference type="GO" id="GO:0012505">
    <property type="term" value="C:endomembrane system"/>
    <property type="evidence" value="ECO:0007669"/>
    <property type="project" value="UniProtKB-SubCell"/>
</dbReference>
<feature type="domain" description="Cation efflux protein cytoplasmic" evidence="11">
    <location>
        <begin position="365"/>
        <end position="439"/>
    </location>
</feature>
<dbReference type="InterPro" id="IPR027469">
    <property type="entry name" value="Cation_efflux_TMD_sf"/>
</dbReference>
<dbReference type="FunFam" id="1.20.1510.10:FF:000005">
    <property type="entry name" value="Putative Cation diffusion facilitator 1"/>
    <property type="match status" value="1"/>
</dbReference>
<evidence type="ECO:0000256" key="1">
    <source>
        <dbReference type="ARBA" id="ARBA00004127"/>
    </source>
</evidence>
<keyword evidence="4 9" id="KW-0812">Transmembrane</keyword>
<keyword evidence="7 9" id="KW-0472">Membrane</keyword>
<dbReference type="AlphaFoldDB" id="A0A815QZZ5"/>
<dbReference type="InterPro" id="IPR002524">
    <property type="entry name" value="Cation_efflux"/>
</dbReference>
<feature type="transmembrane region" description="Helical" evidence="9">
    <location>
        <begin position="301"/>
        <end position="321"/>
    </location>
</feature>